<name>A0A9P4J0N9_9PEZI</name>
<keyword evidence="3" id="KW-1185">Reference proteome</keyword>
<dbReference type="InterPro" id="IPR052523">
    <property type="entry name" value="Trichothecene_AcTrans"/>
</dbReference>
<dbReference type="InterPro" id="IPR016181">
    <property type="entry name" value="Acyl_CoA_acyltransferase"/>
</dbReference>
<evidence type="ECO:0000313" key="2">
    <source>
        <dbReference type="EMBL" id="KAF2152226.1"/>
    </source>
</evidence>
<dbReference type="InterPro" id="IPR000182">
    <property type="entry name" value="GNAT_dom"/>
</dbReference>
<dbReference type="OrthoDB" id="4738875at2759"/>
<evidence type="ECO:0000259" key="1">
    <source>
        <dbReference type="Pfam" id="PF00583"/>
    </source>
</evidence>
<sequence>MAAFHLSRATAAEIPEMIPMIGRLADDDVNMRDFAIGPNTAESRERNTQVFQHIIVSDPHLVWMKVTEKSTGKIVGGSMWRIHQTVVPEVMFDNRPRPWLDDDPKNKQRVMDVLQESFEAKKRLCTQPHVRLGNIFTANEYRNRGAGSLMVKWGCDLADHLFLPIWVDATESGRSFYQKFGFNMKYAGLPSGELMMRDAKSQT</sequence>
<dbReference type="GO" id="GO:0016747">
    <property type="term" value="F:acyltransferase activity, transferring groups other than amino-acyl groups"/>
    <property type="evidence" value="ECO:0007669"/>
    <property type="project" value="InterPro"/>
</dbReference>
<evidence type="ECO:0000313" key="3">
    <source>
        <dbReference type="Proteomes" id="UP000799439"/>
    </source>
</evidence>
<accession>A0A9P4J0N9</accession>
<dbReference type="Gene3D" id="3.40.630.30">
    <property type="match status" value="1"/>
</dbReference>
<dbReference type="PANTHER" id="PTHR42791:SF5">
    <property type="entry name" value="HYPOTHETICAL ACETYLTRANSFERASE (EUROFUNG)"/>
    <property type="match status" value="1"/>
</dbReference>
<proteinExistence type="predicted"/>
<dbReference type="SUPFAM" id="SSF55729">
    <property type="entry name" value="Acyl-CoA N-acyltransferases (Nat)"/>
    <property type="match status" value="1"/>
</dbReference>
<organism evidence="2 3">
    <name type="scientific">Myriangium duriaei CBS 260.36</name>
    <dbReference type="NCBI Taxonomy" id="1168546"/>
    <lineage>
        <taxon>Eukaryota</taxon>
        <taxon>Fungi</taxon>
        <taxon>Dikarya</taxon>
        <taxon>Ascomycota</taxon>
        <taxon>Pezizomycotina</taxon>
        <taxon>Dothideomycetes</taxon>
        <taxon>Dothideomycetidae</taxon>
        <taxon>Myriangiales</taxon>
        <taxon>Myriangiaceae</taxon>
        <taxon>Myriangium</taxon>
    </lineage>
</organism>
<dbReference type="PANTHER" id="PTHR42791">
    <property type="entry name" value="GNAT FAMILY ACETYLTRANSFERASE"/>
    <property type="match status" value="1"/>
</dbReference>
<dbReference type="AlphaFoldDB" id="A0A9P4J0N9"/>
<comment type="caution">
    <text evidence="2">The sequence shown here is derived from an EMBL/GenBank/DDBJ whole genome shotgun (WGS) entry which is preliminary data.</text>
</comment>
<dbReference type="EMBL" id="ML996086">
    <property type="protein sequence ID" value="KAF2152226.1"/>
    <property type="molecule type" value="Genomic_DNA"/>
</dbReference>
<protein>
    <recommendedName>
        <fullName evidence="1">N-acetyltransferase domain-containing protein</fullName>
    </recommendedName>
</protein>
<gene>
    <name evidence="2" type="ORF">K461DRAFT_268207</name>
</gene>
<dbReference type="Pfam" id="PF00583">
    <property type="entry name" value="Acetyltransf_1"/>
    <property type="match status" value="1"/>
</dbReference>
<dbReference type="Proteomes" id="UP000799439">
    <property type="component" value="Unassembled WGS sequence"/>
</dbReference>
<feature type="domain" description="N-acetyltransferase" evidence="1">
    <location>
        <begin position="105"/>
        <end position="182"/>
    </location>
</feature>
<reference evidence="2" key="1">
    <citation type="journal article" date="2020" name="Stud. Mycol.">
        <title>101 Dothideomycetes genomes: a test case for predicting lifestyles and emergence of pathogens.</title>
        <authorList>
            <person name="Haridas S."/>
            <person name="Albert R."/>
            <person name="Binder M."/>
            <person name="Bloem J."/>
            <person name="Labutti K."/>
            <person name="Salamov A."/>
            <person name="Andreopoulos B."/>
            <person name="Baker S."/>
            <person name="Barry K."/>
            <person name="Bills G."/>
            <person name="Bluhm B."/>
            <person name="Cannon C."/>
            <person name="Castanera R."/>
            <person name="Culley D."/>
            <person name="Daum C."/>
            <person name="Ezra D."/>
            <person name="Gonzalez J."/>
            <person name="Henrissat B."/>
            <person name="Kuo A."/>
            <person name="Liang C."/>
            <person name="Lipzen A."/>
            <person name="Lutzoni F."/>
            <person name="Magnuson J."/>
            <person name="Mondo S."/>
            <person name="Nolan M."/>
            <person name="Ohm R."/>
            <person name="Pangilinan J."/>
            <person name="Park H.-J."/>
            <person name="Ramirez L."/>
            <person name="Alfaro M."/>
            <person name="Sun H."/>
            <person name="Tritt A."/>
            <person name="Yoshinaga Y."/>
            <person name="Zwiers L.-H."/>
            <person name="Turgeon B."/>
            <person name="Goodwin S."/>
            <person name="Spatafora J."/>
            <person name="Crous P."/>
            <person name="Grigoriev I."/>
        </authorList>
    </citation>
    <scope>NUCLEOTIDE SEQUENCE</scope>
    <source>
        <strain evidence="2">CBS 260.36</strain>
    </source>
</reference>